<evidence type="ECO:0000313" key="2">
    <source>
        <dbReference type="WBParaSite" id="ES5_v2.g15558.t1"/>
    </source>
</evidence>
<name>A0AC34FF71_9BILA</name>
<organism evidence="1 2">
    <name type="scientific">Panagrolaimus sp. ES5</name>
    <dbReference type="NCBI Taxonomy" id="591445"/>
    <lineage>
        <taxon>Eukaryota</taxon>
        <taxon>Metazoa</taxon>
        <taxon>Ecdysozoa</taxon>
        <taxon>Nematoda</taxon>
        <taxon>Chromadorea</taxon>
        <taxon>Rhabditida</taxon>
        <taxon>Tylenchina</taxon>
        <taxon>Panagrolaimomorpha</taxon>
        <taxon>Panagrolaimoidea</taxon>
        <taxon>Panagrolaimidae</taxon>
        <taxon>Panagrolaimus</taxon>
    </lineage>
</organism>
<reference evidence="2" key="1">
    <citation type="submission" date="2022-11" db="UniProtKB">
        <authorList>
            <consortium name="WormBaseParasite"/>
        </authorList>
    </citation>
    <scope>IDENTIFICATION</scope>
</reference>
<proteinExistence type="predicted"/>
<accession>A0AC34FF71</accession>
<sequence length="1558" mass="176257">MKPRALLLAFLTLTCLGSIYGASSKSVITSLDSQWHHTSFLAETSEFIAKESNQDFWKFVDEVFSHIPTSQWSNRTQETEYEISVQQAVKIVSAARADLLKLALSMRLYSPKVLVFQQLTESFDKNIQNCKAFVDINGIQICSPDEIEGKIKLATVKSFDEYSIDHVYPLPLGVEEENLPVVILYGELGSDEFAKFHQILKGLAKKGEIKYLLRHFSSNVSNIKVGLSGYGVELAIKNTEYKAVDDSNQKQEDDVEDSEEENDIHGFNFNTLRKNNPHLKDAFKQFKVHLTELEELTPLKQWEVSDISYQAAQKVIDSSPEEALNTLVDLSQNFPIRARSLVQTRVKQEFRDEIESNQQIFKQEYQVVEGENALYVNGINLDVDSLDIFQLFDTVNQEEKVSSAFFEMGFRREYLYLLHNVGLSEEKGTNYAIDFRDAFPEYINNLDKDKAYKQWGNSVKLMLQPYFPGMIRPIARNFFTIIVIVDPAAPESLNIIKTAHALYSHQVPVRIGFIFVVSDDKSVSGKDDVGVALLNLYNFAKIDKTPAKAINLMTKCIETYNGRPTVEDVHKFFKKYFSDQEIDDVFAADSDYDTGRSQGKAFLERSGIGSAPKVLVNGADSDYDTGRSQGKAFLERSGIGSAPKVLVNGGVIEDSDLGPDKLEEAISMKVMKQTSNIQRAVMSGKLNDKENVQNWILSQPDVLPRLNARLLDEPTDYLPVNDVFPCETTNPSKFASLPSAKKTSCMIEKAKYLTRNEEEKTYSFTIWVVADFDTVEGRQLLNHALKHLKKSNNARISILHNGEGAAKSTSSKSASKLIHSIWRLLPNNIAKQMLTKLLQKEATLTKVLETNDFEEVAVHGMNLDSFKKELKQLSDEHLQLEGQYSRKVLNLKPGDRALIFNGQVYGPLTADEKFESDDFGLAEKIAEKKGAKAVAEQVEAWDVEKAGGKSSDVVLRSIAVIGKYATKKARTWINLHGDSDSVVTLTAEDNKRAILDVVAIIDPLTKQAQKIAPLLQLFSKVINCDMKIVMNPKNKLSELPLKRFYRYVLKEEPTFDANGATVSPTTSFAELPSKQLLTLNVISPDSWMIQPIFAEYDLDNIKMQTVKQDVIAKFELIHILLEGHCFDDISGSPPRGLQFLLGTESDPSRYDTIVMANLGYFQLKASPGAWILQLREGRSKELYDIANHTNTEKSDEKNEKVRVLIDSFLGRTLRVLVTKKPGKEQESLLADSGSDDAQGGGGGEEGEGGGSSLWSSLSNVVGGGEKYDTINIFSLASGHLYERFLRIMMLSVIKNTKHPVKFWLLNNYLSPQFRETLPKLAKEYKFDYELVEYKWPRWLHQQSEKQRIMWGYKILFLDVLFPLNVRKIIFVDADQIVRTDMMELMNLDLDGAPYGFTPFCDSRTTMEGFRFWKQGYWAQHLAGRRYHISALYVIDLAKFRQIAAGDRLRGQYQGLSADPNSLSNLDQDLPNNMIHQVRIKSLPQEWLWCETWCSDSSKDSAKTIDLCNNPQTKEPKLDSAVRIIPEWKEYDEEIKRVLSDKASTTDKSEKKNDEHSEL</sequence>
<dbReference type="WBParaSite" id="ES5_v2.g15558.t1">
    <property type="protein sequence ID" value="ES5_v2.g15558.t1"/>
    <property type="gene ID" value="ES5_v2.g15558"/>
</dbReference>
<evidence type="ECO:0000313" key="1">
    <source>
        <dbReference type="Proteomes" id="UP000887579"/>
    </source>
</evidence>
<protein>
    <submittedName>
        <fullName evidence="2">UDP-glucose:glycoprotein glucosyltransferase</fullName>
    </submittedName>
</protein>
<dbReference type="Proteomes" id="UP000887579">
    <property type="component" value="Unplaced"/>
</dbReference>